<dbReference type="Pfam" id="PF25954">
    <property type="entry name" value="Beta-barrel_RND_2"/>
    <property type="match status" value="1"/>
</dbReference>
<dbReference type="RefSeq" id="WP_197164229.1">
    <property type="nucleotide sequence ID" value="NZ_JADZGI010000001.1"/>
</dbReference>
<dbReference type="Gene3D" id="2.40.30.170">
    <property type="match status" value="1"/>
</dbReference>
<dbReference type="EMBL" id="JADZGI010000001">
    <property type="protein sequence ID" value="MBH0113823.1"/>
    <property type="molecule type" value="Genomic_DNA"/>
</dbReference>
<dbReference type="Gene3D" id="2.40.420.20">
    <property type="match status" value="1"/>
</dbReference>
<accession>A0A931HE90</accession>
<evidence type="ECO:0000256" key="1">
    <source>
        <dbReference type="ARBA" id="ARBA00009477"/>
    </source>
</evidence>
<protein>
    <submittedName>
        <fullName evidence="4">Efflux RND transporter periplasmic adaptor subunit</fullName>
    </submittedName>
</protein>
<dbReference type="GO" id="GO:0030288">
    <property type="term" value="C:outer membrane-bounded periplasmic space"/>
    <property type="evidence" value="ECO:0007669"/>
    <property type="project" value="TreeGrafter"/>
</dbReference>
<reference evidence="4" key="1">
    <citation type="submission" date="2020-11" db="EMBL/GenBank/DDBJ databases">
        <title>Novosphingobium aureum sp. nov., a marine bacterium isolated from sediment of a salt flat.</title>
        <authorList>
            <person name="Yoo Y."/>
            <person name="Kim J.-J."/>
        </authorList>
    </citation>
    <scope>NUCLEOTIDE SEQUENCE</scope>
    <source>
        <strain evidence="4">YJ-S2-02</strain>
    </source>
</reference>
<dbReference type="GO" id="GO:0015679">
    <property type="term" value="P:plasma membrane copper ion transport"/>
    <property type="evidence" value="ECO:0007669"/>
    <property type="project" value="TreeGrafter"/>
</dbReference>
<keyword evidence="2" id="KW-0813">Transport</keyword>
<dbReference type="GO" id="GO:0046914">
    <property type="term" value="F:transition metal ion binding"/>
    <property type="evidence" value="ECO:0007669"/>
    <property type="project" value="TreeGrafter"/>
</dbReference>
<dbReference type="Gene3D" id="1.10.287.470">
    <property type="entry name" value="Helix hairpin bin"/>
    <property type="match status" value="1"/>
</dbReference>
<evidence type="ECO:0000256" key="2">
    <source>
        <dbReference type="ARBA" id="ARBA00022448"/>
    </source>
</evidence>
<gene>
    <name evidence="4" type="ORF">I5E68_12790</name>
</gene>
<organism evidence="4 5">
    <name type="scientific">Novosphingobium aureum</name>
    <dbReference type="NCBI Taxonomy" id="2792964"/>
    <lineage>
        <taxon>Bacteria</taxon>
        <taxon>Pseudomonadati</taxon>
        <taxon>Pseudomonadota</taxon>
        <taxon>Alphaproteobacteria</taxon>
        <taxon>Sphingomonadales</taxon>
        <taxon>Sphingomonadaceae</taxon>
        <taxon>Novosphingobium</taxon>
    </lineage>
</organism>
<comment type="similarity">
    <text evidence="1">Belongs to the membrane fusion protein (MFP) (TC 8.A.1) family.</text>
</comment>
<dbReference type="SUPFAM" id="SSF111369">
    <property type="entry name" value="HlyD-like secretion proteins"/>
    <property type="match status" value="1"/>
</dbReference>
<dbReference type="InterPro" id="IPR006143">
    <property type="entry name" value="RND_pump_MFP"/>
</dbReference>
<dbReference type="InterPro" id="IPR058792">
    <property type="entry name" value="Beta-barrel_RND_2"/>
</dbReference>
<dbReference type="PANTHER" id="PTHR30097">
    <property type="entry name" value="CATION EFFLUX SYSTEM PROTEIN CUSB"/>
    <property type="match status" value="1"/>
</dbReference>
<sequence length="381" mass="38200">MDRKILLGAAAAIAVIAGLGYTFYGKPDPASTPQAEQAPAGTPGKLDAAQVKALGIRLEAAKAASDVPLASVPATVSLPPDARVAVAAPFAGIAVRVFVVEGQEVAKGQVLAQVRAADPVQFGGDLARARADLEVDKARAERLETLAREGVVAGARADEARAALRRTEATVAENRRLLALAGASGDGSGTLRAPIAGRVAKVAIEAGSPVGNEIAPFLVENAARLTLDLQLPERLAGLARPGMAISVHVPGNAEPVRGSLVSVGASLDPATRSIAARAQLSNAAMPGSGLVPGQSVTAVIAAPAGSGKSGVSVPATALTRIDRQDTVFVRQGSGKELQFVPRQVTIVGEAAGRTILSAGIEPGEAVVVSGVAELKSALGGA</sequence>
<dbReference type="AlphaFoldDB" id="A0A931HE90"/>
<proteinExistence type="inferred from homology"/>
<name>A0A931HE90_9SPHN</name>
<dbReference type="Proteomes" id="UP000617634">
    <property type="component" value="Unassembled WGS sequence"/>
</dbReference>
<evidence type="ECO:0000313" key="4">
    <source>
        <dbReference type="EMBL" id="MBH0113823.1"/>
    </source>
</evidence>
<dbReference type="PANTHER" id="PTHR30097:SF4">
    <property type="entry name" value="SLR6042 PROTEIN"/>
    <property type="match status" value="1"/>
</dbReference>
<dbReference type="Gene3D" id="2.40.50.100">
    <property type="match status" value="1"/>
</dbReference>
<dbReference type="InterPro" id="IPR051909">
    <property type="entry name" value="MFP_Cation_Efflux"/>
</dbReference>
<dbReference type="GO" id="GO:0022857">
    <property type="term" value="F:transmembrane transporter activity"/>
    <property type="evidence" value="ECO:0007669"/>
    <property type="project" value="InterPro"/>
</dbReference>
<dbReference type="NCBIfam" id="TIGR01730">
    <property type="entry name" value="RND_mfp"/>
    <property type="match status" value="1"/>
</dbReference>
<dbReference type="GO" id="GO:0016020">
    <property type="term" value="C:membrane"/>
    <property type="evidence" value="ECO:0007669"/>
    <property type="project" value="InterPro"/>
</dbReference>
<evidence type="ECO:0000313" key="5">
    <source>
        <dbReference type="Proteomes" id="UP000617634"/>
    </source>
</evidence>
<keyword evidence="5" id="KW-1185">Reference proteome</keyword>
<comment type="caution">
    <text evidence="4">The sequence shown here is derived from an EMBL/GenBank/DDBJ whole genome shotgun (WGS) entry which is preliminary data.</text>
</comment>
<evidence type="ECO:0000259" key="3">
    <source>
        <dbReference type="Pfam" id="PF25954"/>
    </source>
</evidence>
<feature type="domain" description="CusB-like beta-barrel" evidence="3">
    <location>
        <begin position="228"/>
        <end position="302"/>
    </location>
</feature>
<dbReference type="GO" id="GO:0060003">
    <property type="term" value="P:copper ion export"/>
    <property type="evidence" value="ECO:0007669"/>
    <property type="project" value="TreeGrafter"/>
</dbReference>